<dbReference type="Gene3D" id="1.10.472.50">
    <property type="entry name" value="HD-domain/PDEase-like"/>
    <property type="match status" value="1"/>
</dbReference>
<dbReference type="Pfam" id="PF01966">
    <property type="entry name" value="HD"/>
    <property type="match status" value="1"/>
</dbReference>
<dbReference type="Proteomes" id="UP000235616">
    <property type="component" value="Unassembled WGS sequence"/>
</dbReference>
<dbReference type="CDD" id="cd00077">
    <property type="entry name" value="HDc"/>
    <property type="match status" value="1"/>
</dbReference>
<accession>A0A2N7VZ97</accession>
<comment type="caution">
    <text evidence="2">The sequence shown here is derived from an EMBL/GenBank/DDBJ whole genome shotgun (WGS) entry which is preliminary data.</text>
</comment>
<sequence>MLNTHDEIIGAARSYVRAQMPEDYTGHDYLHVERVWKLAKQIAAECGANATIVELAALFHDISDYKLNGGSETDGPEKARCWIEGATRSPSIADKVAQIILDIPFRGALSPAGPPLSIEAQCVQDADRLDAIGAIGIARAFAFGGAMKQKMLSADIKPALHSSFAQYKRKNGTTVNHFYEKLLLLTARMNTPAGRRIAETRHALMLEFLRQLSDETGMEFGIPDEN</sequence>
<protein>
    <submittedName>
        <fullName evidence="2">Phosphohydrolase</fullName>
    </submittedName>
</protein>
<dbReference type="PANTHER" id="PTHR33594:SF1">
    <property type="entry name" value="HD_PDEASE DOMAIN-CONTAINING PROTEIN"/>
    <property type="match status" value="1"/>
</dbReference>
<dbReference type="InterPro" id="IPR003607">
    <property type="entry name" value="HD/PDEase_dom"/>
</dbReference>
<gene>
    <name evidence="2" type="ORF">C0Z18_03780</name>
</gene>
<dbReference type="PANTHER" id="PTHR33594">
    <property type="entry name" value="SUPERFAMILY HYDROLASE, PUTATIVE (AFU_ORTHOLOGUE AFUA_1G03035)-RELATED"/>
    <property type="match status" value="1"/>
</dbReference>
<dbReference type="EMBL" id="PNYA01000003">
    <property type="protein sequence ID" value="PMS22465.1"/>
    <property type="molecule type" value="Genomic_DNA"/>
</dbReference>
<reference evidence="2 3" key="1">
    <citation type="submission" date="2018-01" db="EMBL/GenBank/DDBJ databases">
        <title>Whole genome analyses suggest that Burkholderia sensu lato contains two further novel genera in the rhizoxinica-symbiotica group Mycetohabitans gen. nov., and Trinickia gen. nov.: implications for the evolution of diazotrophy and nodulation in the Burkholderiaceae.</title>
        <authorList>
            <person name="Estrada-de los Santos P."/>
            <person name="Palmer M."/>
            <person name="Chavez-Ramirez B."/>
            <person name="Beukes C."/>
            <person name="Steenkamp E.T."/>
            <person name="Hirsch A.M."/>
            <person name="Manyaka P."/>
            <person name="Maluk M."/>
            <person name="Lafos M."/>
            <person name="Crook M."/>
            <person name="Gross E."/>
            <person name="Simon M.F."/>
            <person name="Bueno dos Reis Junior F."/>
            <person name="Poole P.S."/>
            <person name="Venter S.N."/>
            <person name="James E.K."/>
        </authorList>
    </citation>
    <scope>NUCLEOTIDE SEQUENCE [LARGE SCALE GENOMIC DNA]</scope>
    <source>
        <strain evidence="2 3">GIMN1.004</strain>
    </source>
</reference>
<dbReference type="GO" id="GO:0016787">
    <property type="term" value="F:hydrolase activity"/>
    <property type="evidence" value="ECO:0007669"/>
    <property type="project" value="UniProtKB-KW"/>
</dbReference>
<dbReference type="OrthoDB" id="9797344at2"/>
<dbReference type="AlphaFoldDB" id="A0A2N7VZ97"/>
<dbReference type="Gene3D" id="1.20.58.1910">
    <property type="match status" value="1"/>
</dbReference>
<evidence type="ECO:0000313" key="2">
    <source>
        <dbReference type="EMBL" id="PMS22465.1"/>
    </source>
</evidence>
<dbReference type="PROSITE" id="PS51831">
    <property type="entry name" value="HD"/>
    <property type="match status" value="1"/>
</dbReference>
<name>A0A2N7VZ97_9BURK</name>
<dbReference type="RefSeq" id="WP_102644056.1">
    <property type="nucleotide sequence ID" value="NZ_PNYA01000003.1"/>
</dbReference>
<keyword evidence="2" id="KW-0378">Hydrolase</keyword>
<evidence type="ECO:0000259" key="1">
    <source>
        <dbReference type="PROSITE" id="PS51831"/>
    </source>
</evidence>
<organism evidence="2 3">
    <name type="scientific">Trinickia dabaoshanensis</name>
    <dbReference type="NCBI Taxonomy" id="564714"/>
    <lineage>
        <taxon>Bacteria</taxon>
        <taxon>Pseudomonadati</taxon>
        <taxon>Pseudomonadota</taxon>
        <taxon>Betaproteobacteria</taxon>
        <taxon>Burkholderiales</taxon>
        <taxon>Burkholderiaceae</taxon>
        <taxon>Trinickia</taxon>
    </lineage>
</organism>
<evidence type="ECO:0000313" key="3">
    <source>
        <dbReference type="Proteomes" id="UP000235616"/>
    </source>
</evidence>
<keyword evidence="3" id="KW-1185">Reference proteome</keyword>
<dbReference type="InterPro" id="IPR006674">
    <property type="entry name" value="HD_domain"/>
</dbReference>
<dbReference type="SUPFAM" id="SSF109604">
    <property type="entry name" value="HD-domain/PDEase-like"/>
    <property type="match status" value="1"/>
</dbReference>
<feature type="domain" description="HD" evidence="1">
    <location>
        <begin position="28"/>
        <end position="132"/>
    </location>
</feature>
<proteinExistence type="predicted"/>
<dbReference type="SMART" id="SM00471">
    <property type="entry name" value="HDc"/>
    <property type="match status" value="1"/>
</dbReference>